<evidence type="ECO:0000313" key="15">
    <source>
        <dbReference type="EMBL" id="TLX21528.1"/>
    </source>
</evidence>
<dbReference type="PANTHER" id="PTHR32552:SF83">
    <property type="entry name" value="BLR3904 PROTEIN"/>
    <property type="match status" value="1"/>
</dbReference>
<dbReference type="Pfam" id="PF00593">
    <property type="entry name" value="TonB_dep_Rec_b-barrel"/>
    <property type="match status" value="1"/>
</dbReference>
<feature type="signal peptide" evidence="12">
    <location>
        <begin position="1"/>
        <end position="19"/>
    </location>
</feature>
<evidence type="ECO:0000256" key="4">
    <source>
        <dbReference type="ARBA" id="ARBA00022452"/>
    </source>
</evidence>
<dbReference type="InterPro" id="IPR000531">
    <property type="entry name" value="Beta-barrel_TonB"/>
</dbReference>
<dbReference type="GO" id="GO:0015344">
    <property type="term" value="F:siderophore uptake transmembrane transporter activity"/>
    <property type="evidence" value="ECO:0007669"/>
    <property type="project" value="TreeGrafter"/>
</dbReference>
<protein>
    <submittedName>
        <fullName evidence="15">TonB-dependent siderophore receptor</fullName>
    </submittedName>
</protein>
<evidence type="ECO:0000259" key="13">
    <source>
        <dbReference type="Pfam" id="PF00593"/>
    </source>
</evidence>
<evidence type="ECO:0000256" key="1">
    <source>
        <dbReference type="ARBA" id="ARBA00004571"/>
    </source>
</evidence>
<evidence type="ECO:0000256" key="7">
    <source>
        <dbReference type="ARBA" id="ARBA00023136"/>
    </source>
</evidence>
<dbReference type="EMBL" id="SROY01000003">
    <property type="protein sequence ID" value="TLX21528.1"/>
    <property type="molecule type" value="Genomic_DNA"/>
</dbReference>
<dbReference type="InterPro" id="IPR012910">
    <property type="entry name" value="Plug_dom"/>
</dbReference>
<evidence type="ECO:0000256" key="12">
    <source>
        <dbReference type="SAM" id="SignalP"/>
    </source>
</evidence>
<dbReference type="RefSeq" id="WP_138348808.1">
    <property type="nucleotide sequence ID" value="NZ_SROY01000003.1"/>
</dbReference>
<feature type="domain" description="TonB-dependent receptor plug" evidence="14">
    <location>
        <begin position="60"/>
        <end position="159"/>
    </location>
</feature>
<dbReference type="PANTHER" id="PTHR32552">
    <property type="entry name" value="FERRICHROME IRON RECEPTOR-RELATED"/>
    <property type="match status" value="1"/>
</dbReference>
<evidence type="ECO:0000256" key="5">
    <source>
        <dbReference type="ARBA" id="ARBA00022692"/>
    </source>
</evidence>
<dbReference type="Proteomes" id="UP000308508">
    <property type="component" value="Unassembled WGS sequence"/>
</dbReference>
<organism evidence="15 16">
    <name type="scientific">Thermomonas fusca</name>
    <dbReference type="NCBI Taxonomy" id="215690"/>
    <lineage>
        <taxon>Bacteria</taxon>
        <taxon>Pseudomonadati</taxon>
        <taxon>Pseudomonadota</taxon>
        <taxon>Gammaproteobacteria</taxon>
        <taxon>Lysobacterales</taxon>
        <taxon>Lysobacteraceae</taxon>
        <taxon>Thermomonas</taxon>
    </lineage>
</organism>
<evidence type="ECO:0000313" key="16">
    <source>
        <dbReference type="Proteomes" id="UP000308508"/>
    </source>
</evidence>
<dbReference type="NCBIfam" id="TIGR01783">
    <property type="entry name" value="TonB-siderophor"/>
    <property type="match status" value="1"/>
</dbReference>
<evidence type="ECO:0000256" key="6">
    <source>
        <dbReference type="ARBA" id="ARBA00023077"/>
    </source>
</evidence>
<evidence type="ECO:0000256" key="11">
    <source>
        <dbReference type="RuleBase" id="RU003357"/>
    </source>
</evidence>
<dbReference type="GO" id="GO:0009279">
    <property type="term" value="C:cell outer membrane"/>
    <property type="evidence" value="ECO:0007669"/>
    <property type="project" value="UniProtKB-SubCell"/>
</dbReference>
<dbReference type="InterPro" id="IPR010105">
    <property type="entry name" value="TonB_sidphr_rcpt"/>
</dbReference>
<dbReference type="Gene3D" id="2.170.130.10">
    <property type="entry name" value="TonB-dependent receptor, plug domain"/>
    <property type="match status" value="1"/>
</dbReference>
<dbReference type="AlphaFoldDB" id="A0A5R9PFK2"/>
<comment type="similarity">
    <text evidence="2 10 11">Belongs to the TonB-dependent receptor family.</text>
</comment>
<dbReference type="Gene3D" id="2.40.170.20">
    <property type="entry name" value="TonB-dependent receptor, beta-barrel domain"/>
    <property type="match status" value="1"/>
</dbReference>
<keyword evidence="3 10" id="KW-0813">Transport</keyword>
<evidence type="ECO:0000256" key="10">
    <source>
        <dbReference type="PROSITE-ProRule" id="PRU01360"/>
    </source>
</evidence>
<dbReference type="InterPro" id="IPR039426">
    <property type="entry name" value="TonB-dep_rcpt-like"/>
</dbReference>
<keyword evidence="6 11" id="KW-0798">TonB box</keyword>
<feature type="chain" id="PRO_5024304741" evidence="12">
    <location>
        <begin position="20"/>
        <end position="720"/>
    </location>
</feature>
<dbReference type="InterPro" id="IPR037066">
    <property type="entry name" value="Plug_dom_sf"/>
</dbReference>
<dbReference type="SUPFAM" id="SSF56935">
    <property type="entry name" value="Porins"/>
    <property type="match status" value="1"/>
</dbReference>
<dbReference type="CDD" id="cd01347">
    <property type="entry name" value="ligand_gated_channel"/>
    <property type="match status" value="1"/>
</dbReference>
<keyword evidence="12" id="KW-0732">Signal</keyword>
<evidence type="ECO:0000256" key="2">
    <source>
        <dbReference type="ARBA" id="ARBA00009810"/>
    </source>
</evidence>
<keyword evidence="4 10" id="KW-1134">Transmembrane beta strand</keyword>
<keyword evidence="7 10" id="KW-0472">Membrane</keyword>
<dbReference type="PROSITE" id="PS52016">
    <property type="entry name" value="TONB_DEPENDENT_REC_3"/>
    <property type="match status" value="1"/>
</dbReference>
<feature type="domain" description="TonB-dependent receptor-like beta-barrel" evidence="13">
    <location>
        <begin position="228"/>
        <end position="686"/>
    </location>
</feature>
<evidence type="ECO:0000256" key="8">
    <source>
        <dbReference type="ARBA" id="ARBA00023170"/>
    </source>
</evidence>
<dbReference type="STRING" id="1123377.GCA_000423885_02225"/>
<gene>
    <name evidence="15" type="ORF">E5S66_08320</name>
</gene>
<dbReference type="InterPro" id="IPR036942">
    <property type="entry name" value="Beta-barrel_TonB_sf"/>
</dbReference>
<dbReference type="Pfam" id="PF07715">
    <property type="entry name" value="Plug"/>
    <property type="match status" value="1"/>
</dbReference>
<comment type="caution">
    <text evidence="15">The sequence shown here is derived from an EMBL/GenBank/DDBJ whole genome shotgun (WGS) entry which is preliminary data.</text>
</comment>
<reference evidence="15 16" key="1">
    <citation type="submission" date="2019-04" db="EMBL/GenBank/DDBJ databases">
        <authorList>
            <person name="Grouzdev D.S."/>
            <person name="Nazina T.N."/>
        </authorList>
    </citation>
    <scope>NUCLEOTIDE SEQUENCE [LARGE SCALE GENOMIC DNA]</scope>
    <source>
        <strain evidence="15 16">SHC 3-19</strain>
    </source>
</reference>
<sequence>MKFSRTPLLLALLPLLATAAPADEADGQSKITRLAPVRATTDADGKTRDAGIDGWGNATPRDTPAAIHVVGRQQLDDRQVRTLSELAREDASLGDNYAPVGYYQSIAIRGFALDAGTGYRVNNLAMTGEQAIALEDKQQVEVLKGLAGLTAGVMEPGGVVNFVSKRPAEVRDLVLGTDSRGSRYVALDMGGWLSPSFGLRANVAWEDMQSHVHHADGRRNFYALAADWKIAPGTTLELDSNYQTSAQRSVSGYQLLGGTTLPQDPDPGLMLGYQPWQQPVSIRASNTSARLRHALGEDWTLRVAAGRSRSVIDDNVAFAYGCWYVDACWNGNPPWYFAPDGSYDIYDYRNPDDTRTGDNARASLEGRFRTGSVGHALSIGASAFHRSIDRHRNVNEYVGSWNIADGDPPAFAPSPEQIGPKVRRLDSWQRSGFAMDRLALGDRWQLLLGAQFVRLHERARNKAGAIERETRLSRTLPQVALLWQPDPAMRVYASFSKGLSLGKEAPYWTSNDGAMLAPRITRQLETGVKYRLGERLDLDASLFRIRQPYQYAQPDASAAGFTFVQRGDEVHDGLELSANGRLTDALGINASVALIRAQAEGTDTAAFDGQQVVNVPRMRASLHLDYTLPALPRLTLLAGWRHAAANPATPDGAVEVPAYDVFDAGLRYTGQLRERAFVVQLGIDNLFNRSYWRDTGSSLGDNYLFPGAPRLARLTVRMGL</sequence>
<proteinExistence type="inferred from homology"/>
<name>A0A5R9PFK2_9GAMM</name>
<evidence type="ECO:0000256" key="9">
    <source>
        <dbReference type="ARBA" id="ARBA00023237"/>
    </source>
</evidence>
<dbReference type="GO" id="GO:0015891">
    <property type="term" value="P:siderophore transport"/>
    <property type="evidence" value="ECO:0007669"/>
    <property type="project" value="InterPro"/>
</dbReference>
<accession>A0A5R9PFK2</accession>
<keyword evidence="8 15" id="KW-0675">Receptor</keyword>
<evidence type="ECO:0000259" key="14">
    <source>
        <dbReference type="Pfam" id="PF07715"/>
    </source>
</evidence>
<keyword evidence="16" id="KW-1185">Reference proteome</keyword>
<keyword evidence="5 10" id="KW-0812">Transmembrane</keyword>
<evidence type="ECO:0000256" key="3">
    <source>
        <dbReference type="ARBA" id="ARBA00022448"/>
    </source>
</evidence>
<comment type="subcellular location">
    <subcellularLocation>
        <location evidence="1 10">Cell outer membrane</location>
        <topology evidence="1 10">Multi-pass membrane protein</topology>
    </subcellularLocation>
</comment>
<dbReference type="GO" id="GO:0038023">
    <property type="term" value="F:signaling receptor activity"/>
    <property type="evidence" value="ECO:0007669"/>
    <property type="project" value="InterPro"/>
</dbReference>
<keyword evidence="9 10" id="KW-0998">Cell outer membrane</keyword>